<proteinExistence type="predicted"/>
<dbReference type="InterPro" id="IPR001254">
    <property type="entry name" value="Trypsin_dom"/>
</dbReference>
<feature type="domain" description="Peptidase S1" evidence="1">
    <location>
        <begin position="2"/>
        <end position="80"/>
    </location>
</feature>
<sequence>QNITIAAGIHNLTEINQTIRRVDQIFIHPEYAGQQDLFKNDIAILHLSEPLDLDTNPFITQTCRPLRMNSSENIMAYPSNGSKL</sequence>
<protein>
    <recommendedName>
        <fullName evidence="1">Peptidase S1 domain-containing protein</fullName>
    </recommendedName>
</protein>
<feature type="non-terminal residue" evidence="2">
    <location>
        <position position="84"/>
    </location>
</feature>
<evidence type="ECO:0000313" key="2">
    <source>
        <dbReference type="EMBL" id="CAF4885707.1"/>
    </source>
</evidence>
<dbReference type="Gene3D" id="2.40.10.10">
    <property type="entry name" value="Trypsin-like serine proteases"/>
    <property type="match status" value="1"/>
</dbReference>
<gene>
    <name evidence="3" type="ORF">QYT958_LOCUS43478</name>
    <name evidence="2" type="ORF">UJA718_LOCUS44885</name>
</gene>
<dbReference type="AlphaFoldDB" id="A0A821U7X2"/>
<dbReference type="Pfam" id="PF00089">
    <property type="entry name" value="Trypsin"/>
    <property type="match status" value="1"/>
</dbReference>
<dbReference type="SUPFAM" id="SSF50494">
    <property type="entry name" value="Trypsin-like serine proteases"/>
    <property type="match status" value="1"/>
</dbReference>
<dbReference type="InterPro" id="IPR043504">
    <property type="entry name" value="Peptidase_S1_PA_chymotrypsin"/>
</dbReference>
<evidence type="ECO:0000259" key="1">
    <source>
        <dbReference type="Pfam" id="PF00089"/>
    </source>
</evidence>
<comment type="caution">
    <text evidence="2">The sequence shown here is derived from an EMBL/GenBank/DDBJ whole genome shotgun (WGS) entry which is preliminary data.</text>
</comment>
<name>A0A821U7X2_9BILA</name>
<evidence type="ECO:0000313" key="3">
    <source>
        <dbReference type="EMBL" id="CAF5074242.1"/>
    </source>
</evidence>
<dbReference type="EMBL" id="CAJOBP010071874">
    <property type="protein sequence ID" value="CAF4885707.1"/>
    <property type="molecule type" value="Genomic_DNA"/>
</dbReference>
<reference evidence="2" key="1">
    <citation type="submission" date="2021-02" db="EMBL/GenBank/DDBJ databases">
        <authorList>
            <person name="Nowell W R."/>
        </authorList>
    </citation>
    <scope>NUCLEOTIDE SEQUENCE</scope>
</reference>
<dbReference type="Proteomes" id="UP000663873">
    <property type="component" value="Unassembled WGS sequence"/>
</dbReference>
<organism evidence="2 4">
    <name type="scientific">Rotaria socialis</name>
    <dbReference type="NCBI Taxonomy" id="392032"/>
    <lineage>
        <taxon>Eukaryota</taxon>
        <taxon>Metazoa</taxon>
        <taxon>Spiralia</taxon>
        <taxon>Gnathifera</taxon>
        <taxon>Rotifera</taxon>
        <taxon>Eurotatoria</taxon>
        <taxon>Bdelloidea</taxon>
        <taxon>Philodinida</taxon>
        <taxon>Philodinidae</taxon>
        <taxon>Rotaria</taxon>
    </lineage>
</organism>
<dbReference type="GO" id="GO:0006508">
    <property type="term" value="P:proteolysis"/>
    <property type="evidence" value="ECO:0007669"/>
    <property type="project" value="InterPro"/>
</dbReference>
<dbReference type="EMBL" id="CAJOBR010061861">
    <property type="protein sequence ID" value="CAF5074242.1"/>
    <property type="molecule type" value="Genomic_DNA"/>
</dbReference>
<dbReference type="Proteomes" id="UP000663848">
    <property type="component" value="Unassembled WGS sequence"/>
</dbReference>
<evidence type="ECO:0000313" key="4">
    <source>
        <dbReference type="Proteomes" id="UP000663873"/>
    </source>
</evidence>
<dbReference type="InterPro" id="IPR009003">
    <property type="entry name" value="Peptidase_S1_PA"/>
</dbReference>
<accession>A0A821U7X2</accession>
<dbReference type="GO" id="GO:0004252">
    <property type="term" value="F:serine-type endopeptidase activity"/>
    <property type="evidence" value="ECO:0007669"/>
    <property type="project" value="InterPro"/>
</dbReference>
<feature type="non-terminal residue" evidence="2">
    <location>
        <position position="1"/>
    </location>
</feature>
<keyword evidence="4" id="KW-1185">Reference proteome</keyword>